<keyword evidence="1" id="KW-0597">Phosphoprotein</keyword>
<dbReference type="InterPro" id="IPR011006">
    <property type="entry name" value="CheY-like_superfamily"/>
</dbReference>
<dbReference type="EMBL" id="FWZT01000011">
    <property type="protein sequence ID" value="SMF36855.1"/>
    <property type="molecule type" value="Genomic_DNA"/>
</dbReference>
<reference evidence="4" key="1">
    <citation type="submission" date="2017-04" db="EMBL/GenBank/DDBJ databases">
        <authorList>
            <person name="Varghese N."/>
            <person name="Submissions S."/>
        </authorList>
    </citation>
    <scope>NUCLEOTIDE SEQUENCE [LARGE SCALE GENOMIC DNA]</scope>
    <source>
        <strain evidence="4">RKEM611</strain>
    </source>
</reference>
<feature type="modified residue" description="4-aspartylphosphate" evidence="1">
    <location>
        <position position="52"/>
    </location>
</feature>
<dbReference type="GO" id="GO:0000160">
    <property type="term" value="P:phosphorelay signal transduction system"/>
    <property type="evidence" value="ECO:0007669"/>
    <property type="project" value="InterPro"/>
</dbReference>
<gene>
    <name evidence="3" type="ORF">SAMN06296036_11161</name>
</gene>
<dbReference type="AlphaFoldDB" id="A0A1Y6BZ28"/>
<sequence length="133" mass="15179">MKKVLLVYDQQISAQSHCRSLYYKGIYPLVSNDVQEAYELACYNRFDLIIVDFLDDLDKIQETLTKLANVKRSAKIIVTTSAHSLDLSEHLRALGADQVLLQSSHPREFLDSLSSDLEVCPHTTWVSGEFCWN</sequence>
<dbReference type="Proteomes" id="UP000192907">
    <property type="component" value="Unassembled WGS sequence"/>
</dbReference>
<feature type="domain" description="Response regulatory" evidence="2">
    <location>
        <begin position="3"/>
        <end position="117"/>
    </location>
</feature>
<dbReference type="Gene3D" id="3.40.50.2300">
    <property type="match status" value="1"/>
</dbReference>
<proteinExistence type="predicted"/>
<dbReference type="RefSeq" id="WP_132320171.1">
    <property type="nucleotide sequence ID" value="NZ_FWZT01000011.1"/>
</dbReference>
<keyword evidence="4" id="KW-1185">Reference proteome</keyword>
<dbReference type="InterPro" id="IPR001789">
    <property type="entry name" value="Sig_transdc_resp-reg_receiver"/>
</dbReference>
<evidence type="ECO:0000256" key="1">
    <source>
        <dbReference type="PROSITE-ProRule" id="PRU00169"/>
    </source>
</evidence>
<dbReference type="CDD" id="cd00156">
    <property type="entry name" value="REC"/>
    <property type="match status" value="1"/>
</dbReference>
<evidence type="ECO:0000259" key="2">
    <source>
        <dbReference type="PROSITE" id="PS50110"/>
    </source>
</evidence>
<evidence type="ECO:0000313" key="4">
    <source>
        <dbReference type="Proteomes" id="UP000192907"/>
    </source>
</evidence>
<name>A0A1Y6BZ28_9BACT</name>
<dbReference type="SUPFAM" id="SSF52172">
    <property type="entry name" value="CheY-like"/>
    <property type="match status" value="1"/>
</dbReference>
<protein>
    <submittedName>
        <fullName evidence="3">Response regulator receiver domain-containing protein</fullName>
    </submittedName>
</protein>
<accession>A0A1Y6BZ28</accession>
<organism evidence="3 4">
    <name type="scientific">Pseudobacteriovorax antillogorgiicola</name>
    <dbReference type="NCBI Taxonomy" id="1513793"/>
    <lineage>
        <taxon>Bacteria</taxon>
        <taxon>Pseudomonadati</taxon>
        <taxon>Bdellovibrionota</taxon>
        <taxon>Oligoflexia</taxon>
        <taxon>Oligoflexales</taxon>
        <taxon>Pseudobacteriovoracaceae</taxon>
        <taxon>Pseudobacteriovorax</taxon>
    </lineage>
</organism>
<dbReference type="PROSITE" id="PS50110">
    <property type="entry name" value="RESPONSE_REGULATORY"/>
    <property type="match status" value="1"/>
</dbReference>
<evidence type="ECO:0000313" key="3">
    <source>
        <dbReference type="EMBL" id="SMF36855.1"/>
    </source>
</evidence>